<feature type="binding site" evidence="9">
    <location>
        <position position="116"/>
    </location>
    <ligand>
        <name>substrate</name>
    </ligand>
</feature>
<evidence type="ECO:0000256" key="6">
    <source>
        <dbReference type="ARBA" id="ARBA00048577"/>
    </source>
</evidence>
<dbReference type="Gene3D" id="1.10.287.140">
    <property type="match status" value="1"/>
</dbReference>
<dbReference type="InterPro" id="IPR006095">
    <property type="entry name" value="Glu/Leu/Phe/Val/Trp_DH"/>
</dbReference>
<evidence type="ECO:0000256" key="7">
    <source>
        <dbReference type="PIRNR" id="PIRNR000185"/>
    </source>
</evidence>
<dbReference type="InterPro" id="IPR046346">
    <property type="entry name" value="Aminoacid_DH-like_N_sf"/>
</dbReference>
<comment type="similarity">
    <text evidence="2 7 11">Belongs to the Glu/Leu/Phe/Val dehydrogenases family.</text>
</comment>
<dbReference type="InterPro" id="IPR033922">
    <property type="entry name" value="NAD_bind_Glu_DH"/>
</dbReference>
<sequence length="495" mass="54331">MAPCDVVEPPFYEMVGLFVDEAMAHVEKKLIAEMPFNGSSTEKEHLIKGILKSIKPCDDILEFNFPVKMDSGEYEMIQGWRAQHSHHITPCKGGIRFSPAVDMGEVMALASLMTYKCSVVDVPFGGAKAAVKINPSKYSNGELERICRRFALELAKKNFIGPCSDVPAPDVGTGEKEMAWIADTYANTIGFGDLNALGCVTGKPVQYGGVEGRTAATGLGLFFGIKNFLASEKNCKACGLNKPGIAGKTFIIQGFGNVGMYSFQFLEEAGGKVIGMIEIDTALYNPDGINFKELLDYKKAHNGLKGFPNAKEVDRDELMCMQCDVLIPAALQKQITAKNVDKIKAKVVAEGANGPTSFYAHRELLKRNVMIIPDLYMNAGGVTVSYFEWLKNLNHVSYGRLNFKHERENNMCLLRSVGSAVGKQVCPSKELADRMDGASELDIVNSGLEFTMERAANQIMEIADRYGLGLDFRTAAYILAVEKVFHTLRLSSNIF</sequence>
<evidence type="ECO:0000313" key="13">
    <source>
        <dbReference type="EMBL" id="VDD79652.1"/>
    </source>
</evidence>
<dbReference type="InterPro" id="IPR006097">
    <property type="entry name" value="Glu/Leu/Phe/Val/Trp_DH_dimer"/>
</dbReference>
<feature type="domain" description="Glutamate/phenylalanine/leucine/valine/L-tryptophan dehydrogenase C-terminal" evidence="12">
    <location>
        <begin position="210"/>
        <end position="490"/>
    </location>
</feature>
<dbReference type="InterPro" id="IPR014362">
    <property type="entry name" value="Glu_DH"/>
</dbReference>
<dbReference type="GO" id="GO:0004352">
    <property type="term" value="F:glutamate dehydrogenase (NAD+) activity"/>
    <property type="evidence" value="ECO:0007669"/>
    <property type="project" value="TreeGrafter"/>
</dbReference>
<reference evidence="13 14" key="1">
    <citation type="submission" date="2018-10" db="EMBL/GenBank/DDBJ databases">
        <authorList>
            <consortium name="Pathogen Informatics"/>
        </authorList>
    </citation>
    <scope>NUCLEOTIDE SEQUENCE [LARGE SCALE GENOMIC DNA]</scope>
</reference>
<dbReference type="SUPFAM" id="SSF51735">
    <property type="entry name" value="NAD(P)-binding Rossmann-fold domains"/>
    <property type="match status" value="1"/>
</dbReference>
<dbReference type="Gene3D" id="3.40.50.720">
    <property type="entry name" value="NAD(P)-binding Rossmann-like Domain"/>
    <property type="match status" value="1"/>
</dbReference>
<protein>
    <recommendedName>
        <fullName evidence="7">Glutamate dehydrogenase</fullName>
    </recommendedName>
</protein>
<dbReference type="GO" id="GO:0005739">
    <property type="term" value="C:mitochondrion"/>
    <property type="evidence" value="ECO:0007669"/>
    <property type="project" value="UniProtKB-SubCell"/>
</dbReference>
<dbReference type="CDD" id="cd01076">
    <property type="entry name" value="NAD_bind_1_Glu_DH"/>
    <property type="match status" value="1"/>
</dbReference>
<keyword evidence="14" id="KW-1185">Reference proteome</keyword>
<dbReference type="InterPro" id="IPR036291">
    <property type="entry name" value="NAD(P)-bd_dom_sf"/>
</dbReference>
<evidence type="ECO:0000256" key="9">
    <source>
        <dbReference type="PIRSR" id="PIRSR000185-2"/>
    </source>
</evidence>
<dbReference type="SUPFAM" id="SSF53223">
    <property type="entry name" value="Aminoacid dehydrogenase-like, N-terminal domain"/>
    <property type="match status" value="1"/>
</dbReference>
<reference evidence="15" key="2">
    <citation type="submission" date="2019-11" db="UniProtKB">
        <authorList>
            <consortium name="WormBaseParasite"/>
        </authorList>
    </citation>
    <scope>IDENTIFICATION</scope>
</reference>
<dbReference type="PANTHER" id="PTHR11606">
    <property type="entry name" value="GLUTAMATE DEHYDROGENASE"/>
    <property type="match status" value="1"/>
</dbReference>
<evidence type="ECO:0000256" key="3">
    <source>
        <dbReference type="ARBA" id="ARBA00023002"/>
    </source>
</evidence>
<dbReference type="OrthoDB" id="6718861at2759"/>
<dbReference type="AlphaFoldDB" id="A0A0R3UF23"/>
<feature type="binding site" evidence="9">
    <location>
        <position position="92"/>
    </location>
    <ligand>
        <name>substrate</name>
    </ligand>
</feature>
<dbReference type="PANTHER" id="PTHR11606:SF13">
    <property type="entry name" value="GLUTAMATE DEHYDROGENASE 1, MITOCHONDRIAL"/>
    <property type="match status" value="1"/>
</dbReference>
<dbReference type="InterPro" id="IPR006096">
    <property type="entry name" value="Glu/Leu/Phe/Val/Trp_DH_C"/>
</dbReference>
<keyword evidence="9" id="KW-0547">Nucleotide-binding</keyword>
<evidence type="ECO:0000313" key="14">
    <source>
        <dbReference type="Proteomes" id="UP000267029"/>
    </source>
</evidence>
<comment type="catalytic activity">
    <reaction evidence="5">
        <text>L-glutamate + NAD(+) + H2O = 2-oxoglutarate + NH4(+) + NADH + H(+)</text>
        <dbReference type="Rhea" id="RHEA:15133"/>
        <dbReference type="ChEBI" id="CHEBI:15377"/>
        <dbReference type="ChEBI" id="CHEBI:15378"/>
        <dbReference type="ChEBI" id="CHEBI:16810"/>
        <dbReference type="ChEBI" id="CHEBI:28938"/>
        <dbReference type="ChEBI" id="CHEBI:29985"/>
        <dbReference type="ChEBI" id="CHEBI:57540"/>
        <dbReference type="ChEBI" id="CHEBI:57945"/>
        <dbReference type="EC" id="1.4.1.3"/>
    </reaction>
</comment>
<dbReference type="WBParaSite" id="MCU_000743-RA">
    <property type="protein sequence ID" value="MCU_000743-RA"/>
    <property type="gene ID" value="MCU_000743"/>
</dbReference>
<evidence type="ECO:0000256" key="1">
    <source>
        <dbReference type="ARBA" id="ARBA00004173"/>
    </source>
</evidence>
<gene>
    <name evidence="13" type="ORF">MCOS_LOCUS5655</name>
</gene>
<feature type="binding site" evidence="9">
    <location>
        <position position="257"/>
    </location>
    <ligand>
        <name>NAD(+)</name>
        <dbReference type="ChEBI" id="CHEBI:57540"/>
    </ligand>
</feature>
<dbReference type="Proteomes" id="UP000267029">
    <property type="component" value="Unassembled WGS sequence"/>
</dbReference>
<dbReference type="STRING" id="53468.A0A0R3UF23"/>
<dbReference type="EMBL" id="UXSR01005205">
    <property type="protein sequence ID" value="VDD79652.1"/>
    <property type="molecule type" value="Genomic_DNA"/>
</dbReference>
<dbReference type="PIRSF" id="PIRSF000185">
    <property type="entry name" value="Glu_DH"/>
    <property type="match status" value="1"/>
</dbReference>
<feature type="site" description="Important for catalysis" evidence="10">
    <location>
        <position position="170"/>
    </location>
</feature>
<evidence type="ECO:0000256" key="8">
    <source>
        <dbReference type="PIRSR" id="PIRSR000185-1"/>
    </source>
</evidence>
<dbReference type="SMART" id="SM00839">
    <property type="entry name" value="ELFV_dehydrog"/>
    <property type="match status" value="1"/>
</dbReference>
<dbReference type="GO" id="GO:0000166">
    <property type="term" value="F:nucleotide binding"/>
    <property type="evidence" value="ECO:0007669"/>
    <property type="project" value="UniProtKB-KW"/>
</dbReference>
<keyword evidence="9" id="KW-0520">NAD</keyword>
<evidence type="ECO:0000313" key="15">
    <source>
        <dbReference type="WBParaSite" id="MCU_000743-RA"/>
    </source>
</evidence>
<name>A0A0R3UF23_MESCO</name>
<dbReference type="Pfam" id="PF00208">
    <property type="entry name" value="ELFV_dehydrog"/>
    <property type="match status" value="1"/>
</dbReference>
<evidence type="ECO:0000256" key="10">
    <source>
        <dbReference type="PIRSR" id="PIRSR000185-3"/>
    </source>
</evidence>
<evidence type="ECO:0000256" key="2">
    <source>
        <dbReference type="ARBA" id="ARBA00006382"/>
    </source>
</evidence>
<keyword evidence="3 7" id="KW-0560">Oxidoreductase</keyword>
<evidence type="ECO:0000256" key="11">
    <source>
        <dbReference type="RuleBase" id="RU004417"/>
    </source>
</evidence>
<evidence type="ECO:0000256" key="5">
    <source>
        <dbReference type="ARBA" id="ARBA00047867"/>
    </source>
</evidence>
<dbReference type="Gene3D" id="3.40.50.10860">
    <property type="entry name" value="Leucine Dehydrogenase, chain A, domain 1"/>
    <property type="match status" value="1"/>
</dbReference>
<proteinExistence type="inferred from homology"/>
<feature type="binding site" evidence="9">
    <location>
        <position position="385"/>
    </location>
    <ligand>
        <name>substrate</name>
    </ligand>
</feature>
<comment type="subcellular location">
    <subcellularLocation>
        <location evidence="1">Mitochondrion</location>
    </subcellularLocation>
</comment>
<dbReference type="FunFam" id="3.40.50.720:FF:000100">
    <property type="entry name" value="Glutamate dehydrogenase 1, mitochondrial"/>
    <property type="match status" value="1"/>
</dbReference>
<accession>A0A0R3UF23</accession>
<comment type="catalytic activity">
    <reaction evidence="6">
        <text>L-glutamate + NADP(+) + H2O = 2-oxoglutarate + NH4(+) + NADPH + H(+)</text>
        <dbReference type="Rhea" id="RHEA:11612"/>
        <dbReference type="ChEBI" id="CHEBI:15377"/>
        <dbReference type="ChEBI" id="CHEBI:15378"/>
        <dbReference type="ChEBI" id="CHEBI:16810"/>
        <dbReference type="ChEBI" id="CHEBI:28938"/>
        <dbReference type="ChEBI" id="CHEBI:29985"/>
        <dbReference type="ChEBI" id="CHEBI:57783"/>
        <dbReference type="ChEBI" id="CHEBI:58349"/>
        <dbReference type="EC" id="1.4.1.3"/>
    </reaction>
</comment>
<evidence type="ECO:0000256" key="4">
    <source>
        <dbReference type="ARBA" id="ARBA00023128"/>
    </source>
</evidence>
<dbReference type="Pfam" id="PF02812">
    <property type="entry name" value="ELFV_dehydrog_N"/>
    <property type="match status" value="1"/>
</dbReference>
<organism evidence="13 14">
    <name type="scientific">Mesocestoides corti</name>
    <name type="common">Flatworm</name>
    <dbReference type="NCBI Taxonomy" id="53468"/>
    <lineage>
        <taxon>Eukaryota</taxon>
        <taxon>Metazoa</taxon>
        <taxon>Spiralia</taxon>
        <taxon>Lophotrochozoa</taxon>
        <taxon>Platyhelminthes</taxon>
        <taxon>Cestoda</taxon>
        <taxon>Eucestoda</taxon>
        <taxon>Cyclophyllidea</taxon>
        <taxon>Mesocestoididae</taxon>
        <taxon>Mesocestoides</taxon>
    </lineage>
</organism>
<feature type="binding site" evidence="9">
    <location>
        <position position="217"/>
    </location>
    <ligand>
        <name>NAD(+)</name>
        <dbReference type="ChEBI" id="CHEBI:57540"/>
    </ligand>
</feature>
<evidence type="ECO:0000259" key="12">
    <source>
        <dbReference type="SMART" id="SM00839"/>
    </source>
</evidence>
<feature type="active site" description="Proton donor" evidence="8">
    <location>
        <position position="128"/>
    </location>
</feature>
<dbReference type="GO" id="GO:0006538">
    <property type="term" value="P:L-glutamate catabolic process"/>
    <property type="evidence" value="ECO:0007669"/>
    <property type="project" value="TreeGrafter"/>
</dbReference>
<dbReference type="PRINTS" id="PR00082">
    <property type="entry name" value="GLFDHDRGNASE"/>
</dbReference>
<keyword evidence="4" id="KW-0496">Mitochondrion</keyword>